<dbReference type="AlphaFoldDB" id="A0A645EJG7"/>
<feature type="region of interest" description="Disordered" evidence="1">
    <location>
        <begin position="301"/>
        <end position="320"/>
    </location>
</feature>
<organism evidence="2">
    <name type="scientific">bioreactor metagenome</name>
    <dbReference type="NCBI Taxonomy" id="1076179"/>
    <lineage>
        <taxon>unclassified sequences</taxon>
        <taxon>metagenomes</taxon>
        <taxon>ecological metagenomes</taxon>
    </lineage>
</organism>
<proteinExistence type="predicted"/>
<reference evidence="2" key="1">
    <citation type="submission" date="2019-08" db="EMBL/GenBank/DDBJ databases">
        <authorList>
            <person name="Kucharzyk K."/>
            <person name="Murdoch R.W."/>
            <person name="Higgins S."/>
            <person name="Loffler F."/>
        </authorList>
    </citation>
    <scope>NUCLEOTIDE SEQUENCE</scope>
</reference>
<protein>
    <submittedName>
        <fullName evidence="2">Uncharacterized protein</fullName>
    </submittedName>
</protein>
<gene>
    <name evidence="2" type="ORF">SDC9_149389</name>
</gene>
<dbReference type="EMBL" id="VSSQ01048132">
    <property type="protein sequence ID" value="MPN02175.1"/>
    <property type="molecule type" value="Genomic_DNA"/>
</dbReference>
<comment type="caution">
    <text evidence="2">The sequence shown here is derived from an EMBL/GenBank/DDBJ whole genome shotgun (WGS) entry which is preliminary data.</text>
</comment>
<evidence type="ECO:0000313" key="2">
    <source>
        <dbReference type="EMBL" id="MPN02175.1"/>
    </source>
</evidence>
<evidence type="ECO:0000256" key="1">
    <source>
        <dbReference type="SAM" id="MobiDB-lite"/>
    </source>
</evidence>
<sequence>MLAKPEDSQLFSKTLKKFISDADMETFKFYSGTFPEGSSRFLGAFLKEATAPIRTSVCRNLGKGVALYMAGSADTIMLKTGEYGKIERYIPWAAGTASLFPESSFYALSLDLWTKKQREALARALESMTGKSLVIWTSANMSSVPEILLENDFITREAYGNGGFCFRAIPPEDTADYLKKSGYRIKNLDRLPQTANKDAKNILYEIGFIAKEYEDAVKRHKRDPFEGMQVNIPNEVMAVLSPYMLLPDDAIEEARYRTMKALGYKACDITRPVIVSDEIPDFYSWIAQSMESRAKIPKLDMDKIRKRNKTKKRDEEISGE</sequence>
<accession>A0A645EJG7</accession>
<name>A0A645EJG7_9ZZZZ</name>